<protein>
    <submittedName>
        <fullName evidence="1">Uncharacterized protein</fullName>
    </submittedName>
</protein>
<dbReference type="AlphaFoldDB" id="A0AAV5QQB7"/>
<reference evidence="1 2" key="1">
    <citation type="journal article" date="2023" name="Elife">
        <title>Identification of key yeast species and microbe-microbe interactions impacting larval growth of Drosophila in the wild.</title>
        <authorList>
            <person name="Mure A."/>
            <person name="Sugiura Y."/>
            <person name="Maeda R."/>
            <person name="Honda K."/>
            <person name="Sakurai N."/>
            <person name="Takahashi Y."/>
            <person name="Watada M."/>
            <person name="Katoh T."/>
            <person name="Gotoh A."/>
            <person name="Gotoh Y."/>
            <person name="Taniguchi I."/>
            <person name="Nakamura K."/>
            <person name="Hayashi T."/>
            <person name="Katayama T."/>
            <person name="Uemura T."/>
            <person name="Hattori Y."/>
        </authorList>
    </citation>
    <scope>NUCLEOTIDE SEQUENCE [LARGE SCALE GENOMIC DNA]</scope>
    <source>
        <strain evidence="1 2">SC-9</strain>
    </source>
</reference>
<dbReference type="GeneID" id="90074716"/>
<dbReference type="RefSeq" id="XP_064853737.1">
    <property type="nucleotide sequence ID" value="XM_064997665.1"/>
</dbReference>
<sequence length="147" mass="16671">MCNRNVVRQQLLVKIIKLILNFNEVTDFKSLRRLKTLQQLNLVETPVKGVFSVLGVIDALQFQNLTNSEKVGLRGIFKEVYGDDESKYFKNPELIMPSIGRNAHLIAALGVLRPSLYIQPLMLGGENKNSIFDFESGALFRLANTFR</sequence>
<accession>A0AAV5QQB7</accession>
<evidence type="ECO:0000313" key="1">
    <source>
        <dbReference type="EMBL" id="GMM36741.1"/>
    </source>
</evidence>
<dbReference type="EMBL" id="BTFZ01000011">
    <property type="protein sequence ID" value="GMM36741.1"/>
    <property type="molecule type" value="Genomic_DNA"/>
</dbReference>
<proteinExistence type="predicted"/>
<keyword evidence="2" id="KW-1185">Reference proteome</keyword>
<dbReference type="Proteomes" id="UP001360560">
    <property type="component" value="Unassembled WGS sequence"/>
</dbReference>
<evidence type="ECO:0000313" key="2">
    <source>
        <dbReference type="Proteomes" id="UP001360560"/>
    </source>
</evidence>
<comment type="caution">
    <text evidence="1">The sequence shown here is derived from an EMBL/GenBank/DDBJ whole genome shotgun (WGS) entry which is preliminary data.</text>
</comment>
<gene>
    <name evidence="1" type="ORF">DASC09_040660</name>
</gene>
<name>A0AAV5QQB7_9ASCO</name>
<organism evidence="1 2">
    <name type="scientific">Saccharomycopsis crataegensis</name>
    <dbReference type="NCBI Taxonomy" id="43959"/>
    <lineage>
        <taxon>Eukaryota</taxon>
        <taxon>Fungi</taxon>
        <taxon>Dikarya</taxon>
        <taxon>Ascomycota</taxon>
        <taxon>Saccharomycotina</taxon>
        <taxon>Saccharomycetes</taxon>
        <taxon>Saccharomycopsidaceae</taxon>
        <taxon>Saccharomycopsis</taxon>
    </lineage>
</organism>